<dbReference type="EMBL" id="QLNT01000026">
    <property type="protein sequence ID" value="KAF3058745.1"/>
    <property type="molecule type" value="Genomic_DNA"/>
</dbReference>
<evidence type="ECO:0000313" key="1">
    <source>
        <dbReference type="EMBL" id="KAF3058745.1"/>
    </source>
</evidence>
<protein>
    <recommendedName>
        <fullName evidence="3">NAD-specific glutamate dehydrogenase</fullName>
    </recommendedName>
</protein>
<keyword evidence="2" id="KW-1185">Reference proteome</keyword>
<reference evidence="1 2" key="1">
    <citation type="submission" date="2018-06" db="EMBL/GenBank/DDBJ databases">
        <title>Genome analysis of cellulolytic fungus Trichoderma lentiforme CFAM-422.</title>
        <authorList>
            <person name="Steindorff A.S."/>
            <person name="Formighieri E.F."/>
            <person name="Midorikawa G.E.O."/>
            <person name="Tamietti M.S."/>
            <person name="Ramos E.Z."/>
            <person name="Silva A.S."/>
            <person name="Bon E.P.S."/>
            <person name="Mendes T.D."/>
            <person name="Damaso M.C.T."/>
            <person name="Favaro L.C.L."/>
        </authorList>
    </citation>
    <scope>NUCLEOTIDE SEQUENCE [LARGE SCALE GENOMIC DNA]</scope>
    <source>
        <strain evidence="1 2">CFAM-422</strain>
    </source>
</reference>
<proteinExistence type="predicted"/>
<name>A0A9P5C8R5_9HYPO</name>
<evidence type="ECO:0000313" key="2">
    <source>
        <dbReference type="Proteomes" id="UP000801864"/>
    </source>
</evidence>
<accession>A0A9P5C8R5</accession>
<dbReference type="Proteomes" id="UP000801864">
    <property type="component" value="Unassembled WGS sequence"/>
</dbReference>
<comment type="caution">
    <text evidence="1">The sequence shown here is derived from an EMBL/GenBank/DDBJ whole genome shotgun (WGS) entry which is preliminary data.</text>
</comment>
<gene>
    <name evidence="1" type="ORF">CFAM422_011831</name>
</gene>
<organism evidence="1 2">
    <name type="scientific">Trichoderma lentiforme</name>
    <dbReference type="NCBI Taxonomy" id="1567552"/>
    <lineage>
        <taxon>Eukaryota</taxon>
        <taxon>Fungi</taxon>
        <taxon>Dikarya</taxon>
        <taxon>Ascomycota</taxon>
        <taxon>Pezizomycotina</taxon>
        <taxon>Sordariomycetes</taxon>
        <taxon>Hypocreomycetidae</taxon>
        <taxon>Hypocreales</taxon>
        <taxon>Hypocreaceae</taxon>
        <taxon>Trichoderma</taxon>
    </lineage>
</organism>
<evidence type="ECO:0008006" key="3">
    <source>
        <dbReference type="Google" id="ProtNLM"/>
    </source>
</evidence>
<dbReference type="AlphaFoldDB" id="A0A9P5C8R5"/>
<sequence>MAESVTPHPELTSPSLFCNSNHSTALQGRNRCCFFIAHGRHTLVVEIVIVTGITKGIAGVATSTTLSSVREFEVGTRSSVLHLLGKGLISANLDIADGSASHLHGLLEVGLGQLRNRVLSLLVNIHIVASGLTSLCTLNVCCDGLLDGNLDGALGDKSQIGTREAVRLGSDVAEVNVGSDRSLAQLSLEDTKTARLIRKRHIDERVQTTRTAESRVELLGSVGSTNDENVLLGSHTVHFYEIDDARSSGSGLVEDVSDVALRFTEPHAEQLRSLDGDEVGSALVGDSLGQHCLTGTRRSVEEDTSGWGETKLEELFGVVDGVLDALSEVLLDFLQTTDILPADIGDFHDRDLAKSRGVGHAQGESEVLHSDTKRVQDFGINGILIKVNEIHLLTNLLHGSLGAEGGNIRTDVTVGLGSNLLQVDVIGQLHVLGVDLENLQTASWVGDTNVHLTIETTESSQSRVNGVGSVGGGHDDNVGTSLHAVHEGKKLRHNTALNFTVGLVSLGGDGIDFIDEDDSGLLKGLSQIRLGFTSHFGHDLRTIDEEEESASFIGNGTSHESLTGTRRTVEQDTSRRLDTNGLEELRMAERKLNHFSDLGHLLAASTDIVIANLVQVVLLLVSLDRLALTVNDGILSHDTIFRRIHLDNLELDLPHATTDDEQVTLLYWSVGFAEVWGKENVEKGASEALDSVGNGEHSNSLGLIVTVVDIDGTHIFDIGARRNGNHIAVLHSEVVTDDSVDSSTSLIKLLVGKDDEHCLLSLLASYEDGVAAEELEGVHGSLGQGNDAVVIVDGIGNPGFSLVCDFVLFVRDEHLHQLVGLLLLLEDGSGGVIFL</sequence>